<evidence type="ECO:0000256" key="3">
    <source>
        <dbReference type="ARBA" id="ARBA00022525"/>
    </source>
</evidence>
<dbReference type="InterPro" id="IPR022398">
    <property type="entry name" value="Peptidase_S8_His-AS"/>
</dbReference>
<dbReference type="SUPFAM" id="SSF52025">
    <property type="entry name" value="PA domain"/>
    <property type="match status" value="1"/>
</dbReference>
<evidence type="ECO:0000256" key="9">
    <source>
        <dbReference type="PROSITE-ProRule" id="PRU01240"/>
    </source>
</evidence>
<dbReference type="InterPro" id="IPR046450">
    <property type="entry name" value="PA_dom_sf"/>
</dbReference>
<organism evidence="13 14">
    <name type="scientific">Adineta steineri</name>
    <dbReference type="NCBI Taxonomy" id="433720"/>
    <lineage>
        <taxon>Eukaryota</taxon>
        <taxon>Metazoa</taxon>
        <taxon>Spiralia</taxon>
        <taxon>Gnathifera</taxon>
        <taxon>Rotifera</taxon>
        <taxon>Eurotatoria</taxon>
        <taxon>Bdelloidea</taxon>
        <taxon>Adinetida</taxon>
        <taxon>Adinetidae</taxon>
        <taxon>Adineta</taxon>
    </lineage>
</organism>
<evidence type="ECO:0000259" key="11">
    <source>
        <dbReference type="Pfam" id="PF00082"/>
    </source>
</evidence>
<dbReference type="PROSITE" id="PS00136">
    <property type="entry name" value="SUBTILASE_ASP"/>
    <property type="match status" value="1"/>
</dbReference>
<evidence type="ECO:0000256" key="5">
    <source>
        <dbReference type="ARBA" id="ARBA00022729"/>
    </source>
</evidence>
<feature type="non-terminal residue" evidence="13">
    <location>
        <position position="1"/>
    </location>
</feature>
<evidence type="ECO:0000259" key="12">
    <source>
        <dbReference type="Pfam" id="PF02225"/>
    </source>
</evidence>
<feature type="active site" description="Charge relay system" evidence="8 9">
    <location>
        <position position="545"/>
    </location>
</feature>
<dbReference type="Gene3D" id="3.40.50.200">
    <property type="entry name" value="Peptidase S8/S53 domain"/>
    <property type="match status" value="1"/>
</dbReference>
<dbReference type="Pfam" id="PF02225">
    <property type="entry name" value="PA"/>
    <property type="match status" value="1"/>
</dbReference>
<dbReference type="PANTHER" id="PTHR43806">
    <property type="entry name" value="PEPTIDASE S8"/>
    <property type="match status" value="1"/>
</dbReference>
<dbReference type="GO" id="GO:0005615">
    <property type="term" value="C:extracellular space"/>
    <property type="evidence" value="ECO:0007669"/>
    <property type="project" value="TreeGrafter"/>
</dbReference>
<dbReference type="Pfam" id="PF00082">
    <property type="entry name" value="Peptidase_S8"/>
    <property type="match status" value="1"/>
</dbReference>
<evidence type="ECO:0008006" key="15">
    <source>
        <dbReference type="Google" id="ProtNLM"/>
    </source>
</evidence>
<name>A0A819XWI4_9BILA</name>
<evidence type="ECO:0000256" key="1">
    <source>
        <dbReference type="ARBA" id="ARBA00011073"/>
    </source>
</evidence>
<dbReference type="PANTHER" id="PTHR43806:SF66">
    <property type="entry name" value="SERIN ENDOPEPTIDASE"/>
    <property type="match status" value="1"/>
</dbReference>
<feature type="domain" description="PA" evidence="12">
    <location>
        <begin position="392"/>
        <end position="466"/>
    </location>
</feature>
<dbReference type="InterPro" id="IPR050131">
    <property type="entry name" value="Peptidase_S8_subtilisin-like"/>
</dbReference>
<protein>
    <recommendedName>
        <fullName evidence="15">Peptidase S8/S53 domain-containing protein</fullName>
    </recommendedName>
</protein>
<dbReference type="InterPro" id="IPR023827">
    <property type="entry name" value="Peptidase_S8_Asp-AS"/>
</dbReference>
<proteinExistence type="inferred from homology"/>
<dbReference type="PROSITE" id="PS00138">
    <property type="entry name" value="SUBTILASE_SER"/>
    <property type="match status" value="1"/>
</dbReference>
<keyword evidence="5" id="KW-0732">Signal</keyword>
<dbReference type="PROSITE" id="PS51892">
    <property type="entry name" value="SUBTILASE"/>
    <property type="match status" value="1"/>
</dbReference>
<dbReference type="InterPro" id="IPR034187">
    <property type="entry name" value="Peptidases_S8_5"/>
</dbReference>
<dbReference type="PROSITE" id="PS00137">
    <property type="entry name" value="SUBTILASE_HIS"/>
    <property type="match status" value="1"/>
</dbReference>
<keyword evidence="6 9" id="KW-0378">Hydrolase</keyword>
<dbReference type="InterPro" id="IPR036852">
    <property type="entry name" value="Peptidase_S8/S53_dom_sf"/>
</dbReference>
<comment type="similarity">
    <text evidence="1 9 10">Belongs to the peptidase S8 family.</text>
</comment>
<dbReference type="InterPro" id="IPR023828">
    <property type="entry name" value="Peptidase_S8_Ser-AS"/>
</dbReference>
<feature type="domain" description="Peptidase S8/S53" evidence="11">
    <location>
        <begin position="164"/>
        <end position="578"/>
    </location>
</feature>
<evidence type="ECO:0000256" key="10">
    <source>
        <dbReference type="RuleBase" id="RU003355"/>
    </source>
</evidence>
<keyword evidence="4 9" id="KW-0645">Protease</keyword>
<dbReference type="InterPro" id="IPR000209">
    <property type="entry name" value="Peptidase_S8/S53_dom"/>
</dbReference>
<evidence type="ECO:0000256" key="6">
    <source>
        <dbReference type="ARBA" id="ARBA00022801"/>
    </source>
</evidence>
<keyword evidence="3" id="KW-0964">Secreted</keyword>
<evidence type="ECO:0000256" key="7">
    <source>
        <dbReference type="ARBA" id="ARBA00022825"/>
    </source>
</evidence>
<dbReference type="EMBL" id="CAJOAY010006663">
    <property type="protein sequence ID" value="CAF4147315.1"/>
    <property type="molecule type" value="Genomic_DNA"/>
</dbReference>
<comment type="caution">
    <text evidence="13">The sequence shown here is derived from an EMBL/GenBank/DDBJ whole genome shotgun (WGS) entry which is preliminary data.</text>
</comment>
<dbReference type="InterPro" id="IPR015500">
    <property type="entry name" value="Peptidase_S8_subtilisin-rel"/>
</dbReference>
<feature type="active site" description="Charge relay system" evidence="8 9">
    <location>
        <position position="226"/>
    </location>
</feature>
<dbReference type="InterPro" id="IPR003137">
    <property type="entry name" value="PA_domain"/>
</dbReference>
<accession>A0A819XWI4</accession>
<evidence type="ECO:0000256" key="4">
    <source>
        <dbReference type="ARBA" id="ARBA00022670"/>
    </source>
</evidence>
<dbReference type="CDD" id="cd07489">
    <property type="entry name" value="Peptidases_S8_5"/>
    <property type="match status" value="1"/>
</dbReference>
<dbReference type="PRINTS" id="PR00723">
    <property type="entry name" value="SUBTILISIN"/>
</dbReference>
<evidence type="ECO:0000256" key="2">
    <source>
        <dbReference type="ARBA" id="ARBA00022512"/>
    </source>
</evidence>
<dbReference type="AlphaFoldDB" id="A0A819XWI4"/>
<keyword evidence="7 9" id="KW-0720">Serine protease</keyword>
<dbReference type="GO" id="GO:0004252">
    <property type="term" value="F:serine-type endopeptidase activity"/>
    <property type="evidence" value="ECO:0007669"/>
    <property type="project" value="UniProtKB-UniRule"/>
</dbReference>
<evidence type="ECO:0000313" key="13">
    <source>
        <dbReference type="EMBL" id="CAF4147315.1"/>
    </source>
</evidence>
<gene>
    <name evidence="13" type="ORF">OKA104_LOCUS38061</name>
</gene>
<reference evidence="13" key="1">
    <citation type="submission" date="2021-02" db="EMBL/GenBank/DDBJ databases">
        <authorList>
            <person name="Nowell W R."/>
        </authorList>
    </citation>
    <scope>NUCLEOTIDE SEQUENCE</scope>
</reference>
<feature type="active site" description="Charge relay system" evidence="8 9">
    <location>
        <position position="173"/>
    </location>
</feature>
<dbReference type="GO" id="GO:0006508">
    <property type="term" value="P:proteolysis"/>
    <property type="evidence" value="ECO:0007669"/>
    <property type="project" value="UniProtKB-KW"/>
</dbReference>
<sequence>MAPTTFSNKFTDTIAAAHLAVENEENIVEANSTPSISGNYEPIPNAYLIEFDLLKNVKNVEQTIAEFLENSHGIRRSTIRMRQIISSSLFNGASFSVDSQHSIKMIESIPNVIAVYPVYSIPAPDPLKNYIPLERNADDDETHLVISHDLTGVDQVHQEMKVFGNGVRVAVIDTGVDYSHPALGGCFGGQCKVGFGYDFVGNEYSAGNPNPIPDDDPMDNCSQSSHGTHVAGIVAANGTGITQAGFIPFQPFLGVAPQATIGAYRVFGCAGDTTSSDVMTAAIYRAFDDKADIITMSVGSAGAYTERSDMIAAQRVSEQGVYLTFSFGNAGSMGLQTCGSPSISPGAIAVASIDNLHAAQLQLFTPDNETIFYLPGTAFGGWQTTVQSIIIVNGMPNDGCTDLVKNVTGAVVLFAFSAADNCSSGVRCTRAAEAGATGCLIYNVGAILGSSTIPSASISMADGLKIVQIVGDNPLSIFTFTKSLGLASLATGGTPSSFSSLGLTGDLLFKPQISGIGGYVYSTVSSFTAQQQQSSAAYATLSGTSMATPYVAGTLALFLSHIGNPPPETVNDTCQTNCRPSFKKVLNLFQSNAIPVNIYNTNLLASAAQQGAGLVNAFQAMQATTLISPSELALNDTVRQATSYTIEIFNIGNETATYNISHSGAA</sequence>
<evidence type="ECO:0000313" key="14">
    <source>
        <dbReference type="Proteomes" id="UP000663881"/>
    </source>
</evidence>
<dbReference type="SUPFAM" id="SSF52743">
    <property type="entry name" value="Subtilisin-like"/>
    <property type="match status" value="1"/>
</dbReference>
<evidence type="ECO:0000256" key="8">
    <source>
        <dbReference type="PIRSR" id="PIRSR615500-1"/>
    </source>
</evidence>
<dbReference type="Gene3D" id="3.50.30.30">
    <property type="match status" value="1"/>
</dbReference>
<keyword evidence="2" id="KW-0134">Cell wall</keyword>
<dbReference type="Proteomes" id="UP000663881">
    <property type="component" value="Unassembled WGS sequence"/>
</dbReference>